<dbReference type="AlphaFoldDB" id="A0A1F5RI69"/>
<comment type="caution">
    <text evidence="2">The sequence shown here is derived from an EMBL/GenBank/DDBJ whole genome shotgun (WGS) entry which is preliminary data.</text>
</comment>
<accession>A0A1F5RI69</accession>
<dbReference type="EMBL" id="MFFM01000009">
    <property type="protein sequence ID" value="OGF14119.1"/>
    <property type="molecule type" value="Genomic_DNA"/>
</dbReference>
<dbReference type="PANTHER" id="PTHR42983:SF1">
    <property type="entry name" value="IRON-MOLYBDENUM PROTEIN"/>
    <property type="match status" value="1"/>
</dbReference>
<dbReference type="Pfam" id="PF02579">
    <property type="entry name" value="Nitro_FeMo-Co"/>
    <property type="match status" value="1"/>
</dbReference>
<dbReference type="InterPro" id="IPR003731">
    <property type="entry name" value="Di-Nase_FeMo-co_biosynth"/>
</dbReference>
<organism evidence="2 3">
    <name type="scientific">Candidatus Edwardsbacteria bacterium GWF2_54_11</name>
    <dbReference type="NCBI Taxonomy" id="1817851"/>
    <lineage>
        <taxon>Bacteria</taxon>
        <taxon>Candidatus Edwardsiibacteriota</taxon>
    </lineage>
</organism>
<dbReference type="SUPFAM" id="SSF53146">
    <property type="entry name" value="Nitrogenase accessory factor-like"/>
    <property type="match status" value="1"/>
</dbReference>
<reference evidence="2 3" key="1">
    <citation type="journal article" date="2016" name="Nat. Commun.">
        <title>Thousands of microbial genomes shed light on interconnected biogeochemical processes in an aquifer system.</title>
        <authorList>
            <person name="Anantharaman K."/>
            <person name="Brown C.T."/>
            <person name="Hug L.A."/>
            <person name="Sharon I."/>
            <person name="Castelle C.J."/>
            <person name="Probst A.J."/>
            <person name="Thomas B.C."/>
            <person name="Singh A."/>
            <person name="Wilkins M.J."/>
            <person name="Karaoz U."/>
            <person name="Brodie E.L."/>
            <person name="Williams K.H."/>
            <person name="Hubbard S.S."/>
            <person name="Banfield J.F."/>
        </authorList>
    </citation>
    <scope>NUCLEOTIDE SEQUENCE [LARGE SCALE GENOMIC DNA]</scope>
</reference>
<dbReference type="InterPro" id="IPR033913">
    <property type="entry name" value="MTH1175_dom"/>
</dbReference>
<gene>
    <name evidence="2" type="ORF">A2024_06230</name>
</gene>
<evidence type="ECO:0000313" key="2">
    <source>
        <dbReference type="EMBL" id="OGF14119.1"/>
    </source>
</evidence>
<dbReference type="InterPro" id="IPR036105">
    <property type="entry name" value="DiNase_FeMo-co_biosyn_sf"/>
</dbReference>
<proteinExistence type="predicted"/>
<dbReference type="CDD" id="cd00851">
    <property type="entry name" value="MTH1175"/>
    <property type="match status" value="1"/>
</dbReference>
<dbReference type="PANTHER" id="PTHR42983">
    <property type="entry name" value="DINITROGENASE IRON-MOLYBDENUM COFACTOR PROTEIN-RELATED"/>
    <property type="match status" value="1"/>
</dbReference>
<evidence type="ECO:0000259" key="1">
    <source>
        <dbReference type="Pfam" id="PF02579"/>
    </source>
</evidence>
<feature type="domain" description="Dinitrogenase iron-molybdenum cofactor biosynthesis" evidence="1">
    <location>
        <begin position="9"/>
        <end position="99"/>
    </location>
</feature>
<sequence length="112" mass="11975">MKIAIPLAEGKLTMHFGHCESFALVDVDAAEKKIMGREDIKAPPHEPGLLPRWLAEKGAKVIIAGGMGQRAQGLFAEQGIKVIVGAPAEAPERLVEDYFKGTLQTGANACDH</sequence>
<dbReference type="Gene3D" id="3.30.420.130">
    <property type="entry name" value="Dinitrogenase iron-molybdenum cofactor biosynthesis domain"/>
    <property type="match status" value="1"/>
</dbReference>
<evidence type="ECO:0000313" key="3">
    <source>
        <dbReference type="Proteomes" id="UP000177230"/>
    </source>
</evidence>
<dbReference type="Proteomes" id="UP000177230">
    <property type="component" value="Unassembled WGS sequence"/>
</dbReference>
<name>A0A1F5RI69_9BACT</name>
<protein>
    <submittedName>
        <fullName evidence="2">ATPase</fullName>
    </submittedName>
</protein>